<keyword evidence="2" id="KW-1185">Reference proteome</keyword>
<reference evidence="1" key="1">
    <citation type="submission" date="2019-12" db="EMBL/GenBank/DDBJ databases">
        <title>Genome sequence of Babesia ovis.</title>
        <authorList>
            <person name="Yamagishi J."/>
            <person name="Sevinc F."/>
            <person name="Xuan X."/>
        </authorList>
    </citation>
    <scope>NUCLEOTIDE SEQUENCE</scope>
    <source>
        <strain evidence="1">Selcuk</strain>
    </source>
</reference>
<organism evidence="1 2">
    <name type="scientific">Babesia ovis</name>
    <dbReference type="NCBI Taxonomy" id="5869"/>
    <lineage>
        <taxon>Eukaryota</taxon>
        <taxon>Sar</taxon>
        <taxon>Alveolata</taxon>
        <taxon>Apicomplexa</taxon>
        <taxon>Aconoidasida</taxon>
        <taxon>Piroplasmida</taxon>
        <taxon>Babesiidae</taxon>
        <taxon>Babesia</taxon>
    </lineage>
</organism>
<dbReference type="Proteomes" id="UP001057455">
    <property type="component" value="Unassembled WGS sequence"/>
</dbReference>
<protein>
    <submittedName>
        <fullName evidence="1">Free methionine-(R)-sulfoxide reductase, putative</fullName>
    </submittedName>
</protein>
<dbReference type="EMBL" id="BLIY01000020">
    <property type="protein sequence ID" value="GFE55379.1"/>
    <property type="molecule type" value="Genomic_DNA"/>
</dbReference>
<dbReference type="OrthoDB" id="365917at2759"/>
<name>A0A9W5WVZ1_BABOV</name>
<sequence>MITYKSPARERIQRILKSLTYDNRISCDLIKDYANIVPLSINGHLSNSKDSTSEVILRHKIESTLRDSADAIQRLAILLEEVDKTFICTGTNLTLLDIINLWKRDIALRIVLFNQLPTCDEQDLQRLLRIWLDSPYVVKLPFMSD</sequence>
<comment type="caution">
    <text evidence="1">The sequence shown here is derived from an EMBL/GenBank/DDBJ whole genome shotgun (WGS) entry which is preliminary data.</text>
</comment>
<accession>A0A9W5WVZ1</accession>
<evidence type="ECO:0000313" key="2">
    <source>
        <dbReference type="Proteomes" id="UP001057455"/>
    </source>
</evidence>
<evidence type="ECO:0000313" key="1">
    <source>
        <dbReference type="EMBL" id="GFE55379.1"/>
    </source>
</evidence>
<proteinExistence type="predicted"/>
<dbReference type="AlphaFoldDB" id="A0A9W5WVZ1"/>
<gene>
    <name evidence="1" type="ORF">BaOVIS_027830</name>
</gene>